<evidence type="ECO:0000313" key="2">
    <source>
        <dbReference type="Proteomes" id="UP001280121"/>
    </source>
</evidence>
<gene>
    <name evidence="1" type="ORF">Ddye_000425</name>
</gene>
<keyword evidence="2" id="KW-1185">Reference proteome</keyword>
<proteinExistence type="predicted"/>
<comment type="caution">
    <text evidence="1">The sequence shown here is derived from an EMBL/GenBank/DDBJ whole genome shotgun (WGS) entry which is preliminary data.</text>
</comment>
<name>A0AAD9XM51_9ROSI</name>
<dbReference type="Proteomes" id="UP001280121">
    <property type="component" value="Unassembled WGS sequence"/>
</dbReference>
<reference evidence="1" key="1">
    <citation type="journal article" date="2023" name="Plant J.">
        <title>Genome sequences and population genomics provide insights into the demographic history, inbreeding, and mutation load of two 'living fossil' tree species of Dipteronia.</title>
        <authorList>
            <person name="Feng Y."/>
            <person name="Comes H.P."/>
            <person name="Chen J."/>
            <person name="Zhu S."/>
            <person name="Lu R."/>
            <person name="Zhang X."/>
            <person name="Li P."/>
            <person name="Qiu J."/>
            <person name="Olsen K.M."/>
            <person name="Qiu Y."/>
        </authorList>
    </citation>
    <scope>NUCLEOTIDE SEQUENCE</scope>
    <source>
        <strain evidence="1">KIB01</strain>
    </source>
</reference>
<dbReference type="AlphaFoldDB" id="A0AAD9XM51"/>
<sequence length="123" mass="13837">METPDCRRKFCRALTAQMAVNAENLRVLEAQNATIKTRNTKFRAIIGGTPNNVTLESSQRFIEIEALIQRIIGVPTLIKESTTKIFTDSLFIDAIALVEMSKKFSFPNMKQFEGMTDPSDHIA</sequence>
<dbReference type="EMBL" id="JANJYI010000001">
    <property type="protein sequence ID" value="KAK2661851.1"/>
    <property type="molecule type" value="Genomic_DNA"/>
</dbReference>
<evidence type="ECO:0000313" key="1">
    <source>
        <dbReference type="EMBL" id="KAK2661851.1"/>
    </source>
</evidence>
<protein>
    <submittedName>
        <fullName evidence="1">Uncharacterized protein</fullName>
    </submittedName>
</protein>
<accession>A0AAD9XM51</accession>
<organism evidence="1 2">
    <name type="scientific">Dipteronia dyeriana</name>
    <dbReference type="NCBI Taxonomy" id="168575"/>
    <lineage>
        <taxon>Eukaryota</taxon>
        <taxon>Viridiplantae</taxon>
        <taxon>Streptophyta</taxon>
        <taxon>Embryophyta</taxon>
        <taxon>Tracheophyta</taxon>
        <taxon>Spermatophyta</taxon>
        <taxon>Magnoliopsida</taxon>
        <taxon>eudicotyledons</taxon>
        <taxon>Gunneridae</taxon>
        <taxon>Pentapetalae</taxon>
        <taxon>rosids</taxon>
        <taxon>malvids</taxon>
        <taxon>Sapindales</taxon>
        <taxon>Sapindaceae</taxon>
        <taxon>Hippocastanoideae</taxon>
        <taxon>Acereae</taxon>
        <taxon>Dipteronia</taxon>
    </lineage>
</organism>